<gene>
    <name evidence="2" type="ORF">TWF481_001266</name>
</gene>
<dbReference type="EMBL" id="JAVHJL010000001">
    <property type="protein sequence ID" value="KAK6512378.1"/>
    <property type="molecule type" value="Genomic_DNA"/>
</dbReference>
<evidence type="ECO:0000313" key="3">
    <source>
        <dbReference type="Proteomes" id="UP001370758"/>
    </source>
</evidence>
<feature type="region of interest" description="Disordered" evidence="1">
    <location>
        <begin position="1"/>
        <end position="24"/>
    </location>
</feature>
<accession>A0AAV9WQA4</accession>
<dbReference type="Proteomes" id="UP001370758">
    <property type="component" value="Unassembled WGS sequence"/>
</dbReference>
<evidence type="ECO:0000256" key="1">
    <source>
        <dbReference type="SAM" id="MobiDB-lite"/>
    </source>
</evidence>
<comment type="caution">
    <text evidence="2">The sequence shown here is derived from an EMBL/GenBank/DDBJ whole genome shotgun (WGS) entry which is preliminary data.</text>
</comment>
<sequence length="119" mass="13101">MMDEAWTPPRDSGPRIDLDTSAKGKKMPKWHLLKLFPSLEIVNSALAPAAVATLAACIVQMGTSLSRKDQGTFLSFLAWFLSTKCTQPKCRSENSLFLLADWGEDRLVCKCIADVLAIT</sequence>
<protein>
    <submittedName>
        <fullName evidence="2">Uncharacterized protein</fullName>
    </submittedName>
</protein>
<dbReference type="AlphaFoldDB" id="A0AAV9WQA4"/>
<organism evidence="2 3">
    <name type="scientific">Arthrobotrys musiformis</name>
    <dbReference type="NCBI Taxonomy" id="47236"/>
    <lineage>
        <taxon>Eukaryota</taxon>
        <taxon>Fungi</taxon>
        <taxon>Dikarya</taxon>
        <taxon>Ascomycota</taxon>
        <taxon>Pezizomycotina</taxon>
        <taxon>Orbiliomycetes</taxon>
        <taxon>Orbiliales</taxon>
        <taxon>Orbiliaceae</taxon>
        <taxon>Arthrobotrys</taxon>
    </lineage>
</organism>
<evidence type="ECO:0000313" key="2">
    <source>
        <dbReference type="EMBL" id="KAK6512378.1"/>
    </source>
</evidence>
<proteinExistence type="predicted"/>
<keyword evidence="3" id="KW-1185">Reference proteome</keyword>
<feature type="compositionally biased region" description="Basic and acidic residues" evidence="1">
    <location>
        <begin position="12"/>
        <end position="22"/>
    </location>
</feature>
<reference evidence="2 3" key="1">
    <citation type="submission" date="2023-08" db="EMBL/GenBank/DDBJ databases">
        <authorList>
            <person name="Palmer J.M."/>
        </authorList>
    </citation>
    <scope>NUCLEOTIDE SEQUENCE [LARGE SCALE GENOMIC DNA]</scope>
    <source>
        <strain evidence="2 3">TWF481</strain>
    </source>
</reference>
<name>A0AAV9WQA4_9PEZI</name>